<comment type="caution">
    <text evidence="3">The sequence shown here is derived from an EMBL/GenBank/DDBJ whole genome shotgun (WGS) entry which is preliminary data.</text>
</comment>
<dbReference type="PANTHER" id="PTHR34717">
    <property type="entry name" value="EG:BACR7A4.20 PROTEIN"/>
    <property type="match status" value="1"/>
</dbReference>
<evidence type="ECO:0000256" key="2">
    <source>
        <dbReference type="SAM" id="Phobius"/>
    </source>
</evidence>
<keyword evidence="2" id="KW-1133">Transmembrane helix</keyword>
<keyword evidence="2" id="KW-0812">Transmembrane</keyword>
<feature type="compositionally biased region" description="Basic and acidic residues" evidence="1">
    <location>
        <begin position="61"/>
        <end position="72"/>
    </location>
</feature>
<evidence type="ECO:0000313" key="3">
    <source>
        <dbReference type="EMBL" id="CAI5443991.1"/>
    </source>
</evidence>
<dbReference type="OrthoDB" id="5798273at2759"/>
<reference evidence="3" key="1">
    <citation type="submission" date="2022-11" db="EMBL/GenBank/DDBJ databases">
        <authorList>
            <person name="Kikuchi T."/>
        </authorList>
    </citation>
    <scope>NUCLEOTIDE SEQUENCE</scope>
    <source>
        <strain evidence="3">PS1010</strain>
    </source>
</reference>
<keyword evidence="4" id="KW-1185">Reference proteome</keyword>
<proteinExistence type="predicted"/>
<dbReference type="AlphaFoldDB" id="A0A9P1IH36"/>
<dbReference type="EMBL" id="CANHGI010000003">
    <property type="protein sequence ID" value="CAI5443991.1"/>
    <property type="molecule type" value="Genomic_DNA"/>
</dbReference>
<name>A0A9P1IH36_9PELO</name>
<accession>A0A9P1IH36</accession>
<dbReference type="PANTHER" id="PTHR34717:SF1">
    <property type="entry name" value="EG:BACR7A4.20 PROTEIN"/>
    <property type="match status" value="1"/>
</dbReference>
<organism evidence="3 4">
    <name type="scientific">Caenorhabditis angaria</name>
    <dbReference type="NCBI Taxonomy" id="860376"/>
    <lineage>
        <taxon>Eukaryota</taxon>
        <taxon>Metazoa</taxon>
        <taxon>Ecdysozoa</taxon>
        <taxon>Nematoda</taxon>
        <taxon>Chromadorea</taxon>
        <taxon>Rhabditida</taxon>
        <taxon>Rhabditina</taxon>
        <taxon>Rhabditomorpha</taxon>
        <taxon>Rhabditoidea</taxon>
        <taxon>Rhabditidae</taxon>
        <taxon>Peloderinae</taxon>
        <taxon>Caenorhabditis</taxon>
    </lineage>
</organism>
<evidence type="ECO:0000313" key="4">
    <source>
        <dbReference type="Proteomes" id="UP001152747"/>
    </source>
</evidence>
<keyword evidence="2" id="KW-0472">Membrane</keyword>
<protein>
    <submittedName>
        <fullName evidence="3">Uncharacterized protein</fullName>
    </submittedName>
</protein>
<dbReference type="Proteomes" id="UP001152747">
    <property type="component" value="Unassembled WGS sequence"/>
</dbReference>
<gene>
    <name evidence="3" type="ORF">CAMP_LOCUS6628</name>
</gene>
<feature type="transmembrane region" description="Helical" evidence="2">
    <location>
        <begin position="6"/>
        <end position="25"/>
    </location>
</feature>
<evidence type="ECO:0000256" key="1">
    <source>
        <dbReference type="SAM" id="MobiDB-lite"/>
    </source>
</evidence>
<sequence>MVFWTIFAPIFALIFTWQIFLPFLLRQDALPLLGVYSQAGKWYWLKFRLMKFVIERRQKKQSGERNSKKSENLMKSQFGGDGGERKIEEMEKKHELNTEFGADAVFFDAANRDGWYFTLGTAQRPENVINLFFILKIPSLGTFVNEELLTDTNVKSLNTSDATWRTASGFTVKCLEPMKKWSLSFQGNLVKSPGFRVFEKIGAEAEAENFPRIPASFELIWTNFGGQFDFDTACSPTSIAHSLAIEPWSRELFERLRASHQTHYEQPKPTHIRSQNAPNSISSSGFLTGSITLDSQTFSPSKMTSMRDHTIASYRRWSDIRRYIMMIYHLEDGTCVHTSVISMPETVFSQLEFGYIVRPSGQVLPVDRVHFSLPNHGESKHDFPAKFHYSFEVADGSKYGVDVAIRDTVSFKMGLDLSCQVNENMAEFLVDEKTKGWGFAEVEYRIQPY</sequence>
<feature type="region of interest" description="Disordered" evidence="1">
    <location>
        <begin position="61"/>
        <end position="84"/>
    </location>
</feature>